<dbReference type="SUPFAM" id="SSF51445">
    <property type="entry name" value="(Trans)glycosidases"/>
    <property type="match status" value="1"/>
</dbReference>
<dbReference type="GO" id="GO:0016052">
    <property type="term" value="P:carbohydrate catabolic process"/>
    <property type="evidence" value="ECO:0007669"/>
    <property type="project" value="InterPro"/>
</dbReference>
<dbReference type="InterPro" id="IPR002252">
    <property type="entry name" value="Glyco_hydro_36"/>
</dbReference>
<name>A0A940P6U9_9ENTE</name>
<evidence type="ECO:0000313" key="1">
    <source>
        <dbReference type="EMBL" id="MBP1042487.1"/>
    </source>
</evidence>
<dbReference type="InterPro" id="IPR013785">
    <property type="entry name" value="Aldolase_TIM"/>
</dbReference>
<accession>A0A940P6U9</accession>
<dbReference type="Gene3D" id="2.70.98.60">
    <property type="entry name" value="alpha-galactosidase from lactobacil brevis"/>
    <property type="match status" value="1"/>
</dbReference>
<sequence length="596" mass="68271">MDEKRNHYVHHVVWKSGYHVLETFVSFENHSNEVQKLEMLASFSLSNLSPFYESNPIGNMSLIRYQSKWSFEGRKMTQSIEELQLEPSWKPSGVGLEKFGQVGSMPVRGWFPYAAIHDRQKEVTWSACLAQPGAWQIEAYRLDEDLCLSGGLADRDYGHWLKEVRPSESFTTPKAYLTVVLGDEEVASQRLTEALELSVTENGNPSEAELAVQFNEFCTSWGRPTEASVLENLVSLKGKNIEYYVIDAGWYTNQHGWEKSHGDWQVNRDQFPNGLSSVIGAIKDNNMIPGIWFEIETVGTESIASSFFEHLLMKDGYPLTVGSRRFWNMRDPWVKDYLQDKVIDFLKENQIGYLKIDYNENFGIGFDGKASFGEESRLQLEVSQQFILNIKKELPDLVIENCSSGGHRLEYSMMQMTDLSSFSDAHEAICLPIIGANLHSLMLPRQSLIWAVVRKQDSLQRLYYSMTGAFLGRICLSGDINELSPSQWQVIDECLSFYEECKSLLKQGQTQIFRQEILSYRKPTGCQIVLRYHNKKALVVIHNFDQDWIELPFEIAEIRKVCGINRQGILLEKSLNKCRIGFPNQLMGCAFLVDLI</sequence>
<dbReference type="Proteomes" id="UP000674938">
    <property type="component" value="Unassembled WGS sequence"/>
</dbReference>
<dbReference type="PRINTS" id="PR00743">
    <property type="entry name" value="GLHYDRLASE36"/>
</dbReference>
<dbReference type="Gene3D" id="3.20.20.70">
    <property type="entry name" value="Aldolase class I"/>
    <property type="match status" value="1"/>
</dbReference>
<dbReference type="InterPro" id="IPR038417">
    <property type="entry name" value="Alpga-gal_N_sf"/>
</dbReference>
<proteinExistence type="predicted"/>
<keyword evidence="2" id="KW-1185">Reference proteome</keyword>
<dbReference type="GO" id="GO:0004557">
    <property type="term" value="F:alpha-galactosidase activity"/>
    <property type="evidence" value="ECO:0007669"/>
    <property type="project" value="InterPro"/>
</dbReference>
<dbReference type="EMBL" id="JAEEGA010000010">
    <property type="protein sequence ID" value="MBP1042487.1"/>
    <property type="molecule type" value="Genomic_DNA"/>
</dbReference>
<dbReference type="RefSeq" id="WP_209529716.1">
    <property type="nucleotide sequence ID" value="NZ_JAEEGA010000010.1"/>
</dbReference>
<reference evidence="1" key="1">
    <citation type="submission" date="2020-12" db="EMBL/GenBank/DDBJ databases">
        <title>Vagococcus allomyrinae sp. nov. and Enterococcus lavae sp. nov., isolated from the larvae of Allomyrina dichotoma.</title>
        <authorList>
            <person name="Lee S.D."/>
        </authorList>
    </citation>
    <scope>NUCLEOTIDE SEQUENCE</scope>
    <source>
        <strain evidence="1">BWB3-3</strain>
    </source>
</reference>
<organism evidence="1 2">
    <name type="scientific">Vagococcus allomyrinae</name>
    <dbReference type="NCBI Taxonomy" id="2794353"/>
    <lineage>
        <taxon>Bacteria</taxon>
        <taxon>Bacillati</taxon>
        <taxon>Bacillota</taxon>
        <taxon>Bacilli</taxon>
        <taxon>Lactobacillales</taxon>
        <taxon>Enterococcaceae</taxon>
        <taxon>Vagococcus</taxon>
    </lineage>
</organism>
<gene>
    <name evidence="1" type="ORF">I6N95_15820</name>
</gene>
<dbReference type="AlphaFoldDB" id="A0A940P6U9"/>
<dbReference type="InterPro" id="IPR017853">
    <property type="entry name" value="GH"/>
</dbReference>
<evidence type="ECO:0000313" key="2">
    <source>
        <dbReference type="Proteomes" id="UP000674938"/>
    </source>
</evidence>
<comment type="caution">
    <text evidence="1">The sequence shown here is derived from an EMBL/GenBank/DDBJ whole genome shotgun (WGS) entry which is preliminary data.</text>
</comment>
<protein>
    <submittedName>
        <fullName evidence="1">Alpha-galactosidase</fullName>
    </submittedName>
</protein>
<dbReference type="Pfam" id="PF02065">
    <property type="entry name" value="Melibiase"/>
    <property type="match status" value="1"/>
</dbReference>
<dbReference type="CDD" id="cd14791">
    <property type="entry name" value="GH36"/>
    <property type="match status" value="1"/>
</dbReference>